<accession>A0ABN1N3T0</accession>
<evidence type="ECO:0000313" key="2">
    <source>
        <dbReference type="Proteomes" id="UP001500469"/>
    </source>
</evidence>
<keyword evidence="2" id="KW-1185">Reference proteome</keyword>
<dbReference type="Proteomes" id="UP001500469">
    <property type="component" value="Unassembled WGS sequence"/>
</dbReference>
<dbReference type="EMBL" id="BAAAFI010000045">
    <property type="protein sequence ID" value="GAA0880537.1"/>
    <property type="molecule type" value="Genomic_DNA"/>
</dbReference>
<evidence type="ECO:0000313" key="1">
    <source>
        <dbReference type="EMBL" id="GAA0880537.1"/>
    </source>
</evidence>
<sequence>MLILGFECNMMSDAEFDLLDELYFVQPYSYLSETLGWEDQLLLETLNSLYLAGLVKCLDAADEERFDPVNVLEEGKDLYFLATKKGLMAHNAL</sequence>
<protein>
    <submittedName>
        <fullName evidence="1">Uncharacterized protein</fullName>
    </submittedName>
</protein>
<reference evidence="1 2" key="1">
    <citation type="journal article" date="2019" name="Int. J. Syst. Evol. Microbiol.">
        <title>The Global Catalogue of Microorganisms (GCM) 10K type strain sequencing project: providing services to taxonomists for standard genome sequencing and annotation.</title>
        <authorList>
            <consortium name="The Broad Institute Genomics Platform"/>
            <consortium name="The Broad Institute Genome Sequencing Center for Infectious Disease"/>
            <person name="Wu L."/>
            <person name="Ma J."/>
        </authorList>
    </citation>
    <scope>NUCLEOTIDE SEQUENCE [LARGE SCALE GENOMIC DNA]</scope>
    <source>
        <strain evidence="1 2">JCM 16112</strain>
    </source>
</reference>
<gene>
    <name evidence="1" type="ORF">GCM10009119_35070</name>
</gene>
<organism evidence="1 2">
    <name type="scientific">Algoriphagus jejuensis</name>
    <dbReference type="NCBI Taxonomy" id="419934"/>
    <lineage>
        <taxon>Bacteria</taxon>
        <taxon>Pseudomonadati</taxon>
        <taxon>Bacteroidota</taxon>
        <taxon>Cytophagia</taxon>
        <taxon>Cytophagales</taxon>
        <taxon>Cyclobacteriaceae</taxon>
        <taxon>Algoriphagus</taxon>
    </lineage>
</organism>
<proteinExistence type="predicted"/>
<name>A0ABN1N3T0_9BACT</name>
<comment type="caution">
    <text evidence="1">The sequence shown here is derived from an EMBL/GenBank/DDBJ whole genome shotgun (WGS) entry which is preliminary data.</text>
</comment>